<dbReference type="GO" id="GO:0004519">
    <property type="term" value="F:endonuclease activity"/>
    <property type="evidence" value="ECO:0007669"/>
    <property type="project" value="UniProtKB-KW"/>
</dbReference>
<dbReference type="InterPro" id="IPR003611">
    <property type="entry name" value="NUMOD3"/>
</dbReference>
<dbReference type="Gene3D" id="1.10.10.10">
    <property type="entry name" value="Winged helix-like DNA-binding domain superfamily/Winged helix DNA-binding domain"/>
    <property type="match status" value="1"/>
</dbReference>
<reference evidence="6" key="1">
    <citation type="submission" date="2019-03" db="EMBL/GenBank/DDBJ databases">
        <title>Evidence of extensive intraspecific noncoding reshuffling in a 169kb mitochondrial genome of basidiomycete fungus.</title>
        <authorList>
            <person name="Lee H.-H."/>
            <person name="Ke H.-M."/>
            <person name="Lin C.-Y.I."/>
            <person name="Lee T.J."/>
            <person name="Chung C.-L."/>
            <person name="Tsai I.J."/>
        </authorList>
    </citation>
    <scope>NUCLEOTIDE SEQUENCE</scope>
    <source>
        <strain evidence="6">MF3/22</strain>
    </source>
</reference>
<proteinExistence type="predicted"/>
<evidence type="ECO:0000256" key="2">
    <source>
        <dbReference type="ARBA" id="ARBA00022722"/>
    </source>
</evidence>
<dbReference type="PROSITE" id="PS50164">
    <property type="entry name" value="GIY_YIG"/>
    <property type="match status" value="1"/>
</dbReference>
<dbReference type="NCBIfam" id="TIGR01453">
    <property type="entry name" value="grpIintron_endo"/>
    <property type="match status" value="1"/>
</dbReference>
<evidence type="ECO:0000256" key="3">
    <source>
        <dbReference type="ARBA" id="ARBA00022759"/>
    </source>
</evidence>
<evidence type="ECO:0000256" key="4">
    <source>
        <dbReference type="ARBA" id="ARBA00022801"/>
    </source>
</evidence>
<dbReference type="AlphaFoldDB" id="A0A5B9R9F4"/>
<keyword evidence="3" id="KW-0255">Endonuclease</keyword>
<dbReference type="InterPro" id="IPR010896">
    <property type="entry name" value="NUMOD1"/>
</dbReference>
<dbReference type="InterPro" id="IPR003647">
    <property type="entry name" value="Intron_nuc_1_rpt"/>
</dbReference>
<gene>
    <name evidence="6" type="ORF">Fomme_000075</name>
</gene>
<keyword evidence="6" id="KW-0496">Mitochondrion</keyword>
<evidence type="ECO:0000259" key="5">
    <source>
        <dbReference type="PROSITE" id="PS50164"/>
    </source>
</evidence>
<accession>A0A5B9R9F4</accession>
<dbReference type="InterPro" id="IPR000305">
    <property type="entry name" value="GIY-YIG_endonuc"/>
</dbReference>
<dbReference type="SMART" id="SM00496">
    <property type="entry name" value="IENR2"/>
    <property type="match status" value="2"/>
</dbReference>
<dbReference type="SUPFAM" id="SSF82771">
    <property type="entry name" value="GIY-YIG endonuclease"/>
    <property type="match status" value="1"/>
</dbReference>
<geneLocation type="mitochondrion" evidence="6"/>
<evidence type="ECO:0000313" key="6">
    <source>
        <dbReference type="EMBL" id="QEG57078.1"/>
    </source>
</evidence>
<name>A0A5B9R9F4_9AGAM</name>
<protein>
    <recommendedName>
        <fullName evidence="5">GIY-YIG domain-containing protein</fullName>
    </recommendedName>
</protein>
<dbReference type="GO" id="GO:0003677">
    <property type="term" value="F:DNA binding"/>
    <property type="evidence" value="ECO:0007669"/>
    <property type="project" value="InterPro"/>
</dbReference>
<dbReference type="InterPro" id="IPR006350">
    <property type="entry name" value="Intron_endoG1"/>
</dbReference>
<keyword evidence="2" id="KW-0540">Nuclease</keyword>
<evidence type="ECO:0000256" key="1">
    <source>
        <dbReference type="ARBA" id="ARBA00010045"/>
    </source>
</evidence>
<dbReference type="SMART" id="SM00497">
    <property type="entry name" value="IENR1"/>
    <property type="match status" value="1"/>
</dbReference>
<dbReference type="SMART" id="SM00465">
    <property type="entry name" value="GIYc"/>
    <property type="match status" value="1"/>
</dbReference>
<feature type="domain" description="GIY-YIG" evidence="5">
    <location>
        <begin position="87"/>
        <end position="178"/>
    </location>
</feature>
<keyword evidence="4" id="KW-0378">Hydrolase</keyword>
<dbReference type="InterPro" id="IPR035901">
    <property type="entry name" value="GIY-YIG_endonuc_sf"/>
</dbReference>
<dbReference type="Gene3D" id="3.40.1440.10">
    <property type="entry name" value="GIY-YIG endonuclease"/>
    <property type="match status" value="1"/>
</dbReference>
<dbReference type="InterPro" id="IPR036388">
    <property type="entry name" value="WH-like_DNA-bd_sf"/>
</dbReference>
<dbReference type="EMBL" id="MK623258">
    <property type="protein sequence ID" value="QEG57078.1"/>
    <property type="molecule type" value="Genomic_DNA"/>
</dbReference>
<sequence>MIFLLKFNNKKNLNFNNNIFTIQKKNQSSVSSFSSFTPSSKYLKLNLKDKSKILVDFIIEQKLTPVYVYENLHLDETRKQILRETNGLSGIYLILNKVSLDYYIGSASTGRFYSRFSNHLIYFRGSKVVKNAIRKYKLFNFAFLILELFPEIVNKENNKKLIDREDLYLKSLLPNYNILTEAGSSFGYKHTEIDRIKMKTNYSLERRLKIGNLNKGTNLSIETKEKIKQKALTRDRTKINFSEKSLLNMKKNSKPLILFNLDYTIFGEYRSITEAAKAINCNVKTIRRALATEKKILKRRFIVKYTEK</sequence>
<dbReference type="GO" id="GO:0016787">
    <property type="term" value="F:hydrolase activity"/>
    <property type="evidence" value="ECO:0007669"/>
    <property type="project" value="UniProtKB-KW"/>
</dbReference>
<organism evidence="6">
    <name type="scientific">Fomitiporia mediterranea</name>
    <dbReference type="NCBI Taxonomy" id="208960"/>
    <lineage>
        <taxon>Eukaryota</taxon>
        <taxon>Fungi</taxon>
        <taxon>Dikarya</taxon>
        <taxon>Basidiomycota</taxon>
        <taxon>Agaricomycotina</taxon>
        <taxon>Agaricomycetes</taxon>
        <taxon>Hymenochaetales</taxon>
        <taxon>Hymenochaetaceae</taxon>
        <taxon>Fomitiporia</taxon>
    </lineage>
</organism>
<comment type="similarity">
    <text evidence="1">To endonucleases of group I introns of fungi and phage.</text>
</comment>
<dbReference type="Pfam" id="PF07453">
    <property type="entry name" value="NUMOD1"/>
    <property type="match status" value="1"/>
</dbReference>